<keyword evidence="8" id="KW-0254">Endocytosis</keyword>
<evidence type="ECO:0000259" key="15">
    <source>
        <dbReference type="PROSITE" id="PS50002"/>
    </source>
</evidence>
<keyword evidence="12" id="KW-0206">Cytoskeleton</keyword>
<keyword evidence="6 13" id="KW-0728">SH3 domain</keyword>
<evidence type="ECO:0000256" key="14">
    <source>
        <dbReference type="SAM" id="MobiDB-lite"/>
    </source>
</evidence>
<feature type="compositionally biased region" description="Polar residues" evidence="14">
    <location>
        <begin position="456"/>
        <end position="465"/>
    </location>
</feature>
<feature type="compositionally biased region" description="Low complexity" evidence="14">
    <location>
        <begin position="478"/>
        <end position="495"/>
    </location>
</feature>
<protein>
    <recommendedName>
        <fullName evidence="5">Actin cytoskeleton-regulatory complex protein SLA1</fullName>
    </recommendedName>
</protein>
<feature type="compositionally biased region" description="Gly residues" evidence="14">
    <location>
        <begin position="746"/>
        <end position="757"/>
    </location>
</feature>
<dbReference type="PANTHER" id="PTHR15735">
    <property type="entry name" value="FCH AND DOUBLE SH3 DOMAINS PROTEIN"/>
    <property type="match status" value="1"/>
</dbReference>
<feature type="region of interest" description="Disordered" evidence="14">
    <location>
        <begin position="446"/>
        <end position="502"/>
    </location>
</feature>
<evidence type="ECO:0000256" key="7">
    <source>
        <dbReference type="ARBA" id="ARBA00022490"/>
    </source>
</evidence>
<dbReference type="InterPro" id="IPR056996">
    <property type="entry name" value="PH_SLA1"/>
</dbReference>
<dbReference type="InterPro" id="IPR007131">
    <property type="entry name" value="SHD1"/>
</dbReference>
<feature type="region of interest" description="Disordered" evidence="14">
    <location>
        <begin position="1111"/>
        <end position="1161"/>
    </location>
</feature>
<evidence type="ECO:0000256" key="4">
    <source>
        <dbReference type="ARBA" id="ARBA00007948"/>
    </source>
</evidence>
<dbReference type="GO" id="GO:0010008">
    <property type="term" value="C:endosome membrane"/>
    <property type="evidence" value="ECO:0007669"/>
    <property type="project" value="UniProtKB-SubCell"/>
</dbReference>
<keyword evidence="7" id="KW-0963">Cytoplasm</keyword>
<dbReference type="InterPro" id="IPR035821">
    <property type="entry name" value="Sla1_SH3_3"/>
</dbReference>
<dbReference type="PANTHER" id="PTHR15735:SF21">
    <property type="entry name" value="PROTEIN NERVOUS WRECK"/>
    <property type="match status" value="1"/>
</dbReference>
<comment type="similarity">
    <text evidence="4">Belongs to the SLA1 family.</text>
</comment>
<evidence type="ECO:0000256" key="8">
    <source>
        <dbReference type="ARBA" id="ARBA00022583"/>
    </source>
</evidence>
<accession>A0A8H6BQP8</accession>
<feature type="region of interest" description="Disordered" evidence="14">
    <location>
        <begin position="734"/>
        <end position="797"/>
    </location>
</feature>
<evidence type="ECO:0000256" key="11">
    <source>
        <dbReference type="ARBA" id="ARBA00023203"/>
    </source>
</evidence>
<comment type="subcellular location">
    <subcellularLocation>
        <location evidence="3">Cell membrane</location>
        <topology evidence="3">Peripheral membrane protein</topology>
        <orientation evidence="3">Cytoplasmic side</orientation>
    </subcellularLocation>
    <subcellularLocation>
        <location evidence="2">Cytoplasm</location>
        <location evidence="2">Cytoskeleton</location>
        <location evidence="2">Actin patch</location>
    </subcellularLocation>
    <subcellularLocation>
        <location evidence="1">Endosome membrane</location>
        <topology evidence="1">Peripheral membrane protein</topology>
        <orientation evidence="1">Cytoplasmic side</orientation>
    </subcellularLocation>
</comment>
<feature type="compositionally biased region" description="Basic and acidic residues" evidence="14">
    <location>
        <begin position="635"/>
        <end position="644"/>
    </location>
</feature>
<feature type="domain" description="SH3" evidence="15">
    <location>
        <begin position="72"/>
        <end position="131"/>
    </location>
</feature>
<dbReference type="CDD" id="cd11774">
    <property type="entry name" value="SH3_Sla1p_2"/>
    <property type="match status" value="1"/>
</dbReference>
<feature type="compositionally biased region" description="Basic and acidic residues" evidence="14">
    <location>
        <begin position="186"/>
        <end position="216"/>
    </location>
</feature>
<dbReference type="GO" id="GO:0005886">
    <property type="term" value="C:plasma membrane"/>
    <property type="evidence" value="ECO:0007669"/>
    <property type="project" value="UniProtKB-SubCell"/>
</dbReference>
<sequence>MTSKFLGVYTALYDYDAQTEEELSIKQDDILYLLEKSETDDWWKVKKRVLDADVAEPVGLVPSTYIEPTKVQSKATAMYDYDKQTDEELSFKEGTLFDVYDTSDGNWTLVGTSGGAEFGFVPANYIEIGDSGAASGEVQNLNVYGSTSALGKFPKPPQRVERDEAGSEEGSEGVGRNEERNEESEGNQRNEESKRDQRNQRNEENERDQRNQRDTETASAAESEDEAPAMPRRPQNGRGVAGGESQPPEEEEGPQMPRRPDSSPSEEFYKDDFFTWKVYEIEGKKKREAVLEIGDSQVFITPEGSSSPRSWTVRDLTNYNNEKKHVFLDFKNPAASYELHAGSKDAANAIVSILADMKGLTSMSALKDIEEASKPSHRPQGKILYDFSAASPDELTCYEGDLVYIVNDRKSKEWWMVENIATGKKGVVPSNYIKVVGGEEAGGGSWRKLFGRKGKSATSGSSQGPRKNRKNSARGEEASAAAAAAAQENAAQEKAVQAREARLERERQELARERRRQDRRARELKTYEERQRVRLVDERERERAKRPHHGKRDLSKPNPHRVRTWIDRTGAFKVEAEFLGVQDGKIHLHKINGVKIAVAAQKLSVEDLEYVERLMGVSLDRYKVENKKDRKDKKDKKEKEEKEVAGGAEGAGKKHPKDQPDKETPVSEKSYEYWFNFFLACGVDANMCEQYSRTFAREQMDDSVLEDITQPLLRTLGLKEGDVLKVMRHLDDKFDRRKSQQHSGGSQSGGTQAGGLFSGSDGSLKDNSGNPESKSEDRPQDSEKPKTSGSKFEDEAWAIRPASRAGGEEEKPAAQPQAQLTGSIQDLLDLKPMEPTKKPQAQPAEQPSVPAATPVPVKPVTTTNAAPVQPVAAQPTASSVRVPLSAMPTGFVPISMIPALTGQQTGFLPVTTFGQQPTGVLPLPQTTFGQPPATLVKLQPTGVTIQKTGSMQTEFQSMPTGFQSMPTGFQSMPTGFQPIQTGIQPMQTQPIQTGIQPMQTQPIQTGFQPMQTGFQPMQTQPMQTGFQPIQAQPMQTGFQPMQTQPMQTGFQPMQTQPMQTGFQPMQTQPMQMPRTSFQQPQTSFQQPQTSFQQPQTSFGVNQLTGMMASTSLASQPAQQSNQPLMAQPTGLGFGNGPQLPAQKTGRQANLANATPDNPFGF</sequence>
<reference evidence="16 17" key="1">
    <citation type="journal article" date="2020" name="Appl. Microbiol. Biotechnol.">
        <title>Targeted gene deletion in Brettanomyces bruxellensis with an expression-free CRISPR-Cas9 system.</title>
        <authorList>
            <person name="Varela C."/>
            <person name="Bartel C."/>
            <person name="Onetto C."/>
            <person name="Borneman A."/>
        </authorList>
    </citation>
    <scope>NUCLEOTIDE SEQUENCE [LARGE SCALE GENOMIC DNA]</scope>
    <source>
        <strain evidence="16 17">AWRI1613</strain>
    </source>
</reference>
<dbReference type="GO" id="GO:0042802">
    <property type="term" value="F:identical protein binding"/>
    <property type="evidence" value="ECO:0007669"/>
    <property type="project" value="InterPro"/>
</dbReference>
<evidence type="ECO:0000256" key="2">
    <source>
        <dbReference type="ARBA" id="ARBA00004134"/>
    </source>
</evidence>
<dbReference type="Pfam" id="PF00018">
    <property type="entry name" value="SH3_1"/>
    <property type="match status" value="3"/>
</dbReference>
<feature type="region of interest" description="Disordered" evidence="14">
    <location>
        <begin position="537"/>
        <end position="560"/>
    </location>
</feature>
<feature type="compositionally biased region" description="Polar residues" evidence="14">
    <location>
        <begin position="1144"/>
        <end position="1155"/>
    </location>
</feature>
<dbReference type="InterPro" id="IPR035800">
    <property type="entry name" value="Sla1_SH3_1"/>
</dbReference>
<dbReference type="Pfam" id="PF24081">
    <property type="entry name" value="PH_SLA1"/>
    <property type="match status" value="1"/>
</dbReference>
<evidence type="ECO:0000313" key="16">
    <source>
        <dbReference type="EMBL" id="KAF6016022.1"/>
    </source>
</evidence>
<dbReference type="GO" id="GO:0006897">
    <property type="term" value="P:endocytosis"/>
    <property type="evidence" value="ECO:0007669"/>
    <property type="project" value="UniProtKB-KW"/>
</dbReference>
<dbReference type="Gene3D" id="2.30.30.40">
    <property type="entry name" value="SH3 Domains"/>
    <property type="match status" value="3"/>
</dbReference>
<evidence type="ECO:0000256" key="9">
    <source>
        <dbReference type="ARBA" id="ARBA00022737"/>
    </source>
</evidence>
<dbReference type="GO" id="GO:0043130">
    <property type="term" value="F:ubiquitin binding"/>
    <property type="evidence" value="ECO:0007669"/>
    <property type="project" value="InterPro"/>
</dbReference>
<dbReference type="Gene3D" id="1.10.150.50">
    <property type="entry name" value="Transcription Factor, Ets-1"/>
    <property type="match status" value="1"/>
</dbReference>
<evidence type="ECO:0000256" key="3">
    <source>
        <dbReference type="ARBA" id="ARBA00004413"/>
    </source>
</evidence>
<feature type="compositionally biased region" description="Basic and acidic residues" evidence="14">
    <location>
        <begin position="773"/>
        <end position="794"/>
    </location>
</feature>
<keyword evidence="11" id="KW-0009">Actin-binding</keyword>
<feature type="domain" description="SH3" evidence="15">
    <location>
        <begin position="376"/>
        <end position="438"/>
    </location>
</feature>
<keyword evidence="9" id="KW-0677">Repeat</keyword>
<dbReference type="Proteomes" id="UP000568158">
    <property type="component" value="Unassembled WGS sequence"/>
</dbReference>
<evidence type="ECO:0000256" key="13">
    <source>
        <dbReference type="PROSITE-ProRule" id="PRU00192"/>
    </source>
</evidence>
<feature type="domain" description="SH3" evidence="15">
    <location>
        <begin position="4"/>
        <end position="71"/>
    </location>
</feature>
<dbReference type="EMBL" id="JABCYN010000004">
    <property type="protein sequence ID" value="KAF6016022.1"/>
    <property type="molecule type" value="Genomic_DNA"/>
</dbReference>
<keyword evidence="10" id="KW-0967">Endosome</keyword>
<feature type="region of interest" description="Disordered" evidence="14">
    <location>
        <begin position="627"/>
        <end position="665"/>
    </location>
</feature>
<dbReference type="GO" id="GO:0003779">
    <property type="term" value="F:actin binding"/>
    <property type="evidence" value="ECO:0007669"/>
    <property type="project" value="UniProtKB-KW"/>
</dbReference>
<comment type="caution">
    <text evidence="16">The sequence shown here is derived from an EMBL/GenBank/DDBJ whole genome shotgun (WGS) entry which is preliminary data.</text>
</comment>
<dbReference type="SUPFAM" id="SSF50044">
    <property type="entry name" value="SH3-domain"/>
    <property type="match status" value="3"/>
</dbReference>
<evidence type="ECO:0000256" key="6">
    <source>
        <dbReference type="ARBA" id="ARBA00022443"/>
    </source>
</evidence>
<dbReference type="GO" id="GO:0030674">
    <property type="term" value="F:protein-macromolecule adaptor activity"/>
    <property type="evidence" value="ECO:0007669"/>
    <property type="project" value="InterPro"/>
</dbReference>
<dbReference type="PRINTS" id="PR00452">
    <property type="entry name" value="SH3DOMAIN"/>
</dbReference>
<dbReference type="GO" id="GO:0030479">
    <property type="term" value="C:actin cortical patch"/>
    <property type="evidence" value="ECO:0007669"/>
    <property type="project" value="UniProtKB-SubCell"/>
</dbReference>
<gene>
    <name evidence="16" type="ORF">HII12_000295</name>
</gene>
<dbReference type="InterPro" id="IPR001452">
    <property type="entry name" value="SH3_domain"/>
</dbReference>
<dbReference type="CDD" id="cd11773">
    <property type="entry name" value="SH3_Sla1p_1"/>
    <property type="match status" value="1"/>
</dbReference>
<dbReference type="SMART" id="SM00326">
    <property type="entry name" value="SH3"/>
    <property type="match status" value="3"/>
</dbReference>
<evidence type="ECO:0000256" key="12">
    <source>
        <dbReference type="ARBA" id="ARBA00023212"/>
    </source>
</evidence>
<dbReference type="CDD" id="cd11775">
    <property type="entry name" value="SH3_Sla1p_3"/>
    <property type="match status" value="1"/>
</dbReference>
<feature type="compositionally biased region" description="Polar residues" evidence="14">
    <location>
        <begin position="1111"/>
        <end position="1124"/>
    </location>
</feature>
<feature type="region of interest" description="Disordered" evidence="14">
    <location>
        <begin position="147"/>
        <end position="267"/>
    </location>
</feature>
<evidence type="ECO:0000256" key="1">
    <source>
        <dbReference type="ARBA" id="ARBA00004125"/>
    </source>
</evidence>
<dbReference type="Pfam" id="PF03983">
    <property type="entry name" value="SHD1"/>
    <property type="match status" value="1"/>
</dbReference>
<evidence type="ECO:0000313" key="17">
    <source>
        <dbReference type="Proteomes" id="UP000568158"/>
    </source>
</evidence>
<feature type="region of interest" description="Disordered" evidence="14">
    <location>
        <begin position="834"/>
        <end position="861"/>
    </location>
</feature>
<dbReference type="PROSITE" id="PS50002">
    <property type="entry name" value="SH3"/>
    <property type="match status" value="3"/>
</dbReference>
<feature type="compositionally biased region" description="Low complexity" evidence="14">
    <location>
        <begin position="849"/>
        <end position="861"/>
    </location>
</feature>
<dbReference type="InterPro" id="IPR036028">
    <property type="entry name" value="SH3-like_dom_sf"/>
</dbReference>
<name>A0A8H6BQP8_DEKBR</name>
<organism evidence="16 17">
    <name type="scientific">Dekkera bruxellensis</name>
    <name type="common">Brettanomyces custersii</name>
    <dbReference type="NCBI Taxonomy" id="5007"/>
    <lineage>
        <taxon>Eukaryota</taxon>
        <taxon>Fungi</taxon>
        <taxon>Dikarya</taxon>
        <taxon>Ascomycota</taxon>
        <taxon>Saccharomycotina</taxon>
        <taxon>Pichiomycetes</taxon>
        <taxon>Pichiales</taxon>
        <taxon>Pichiaceae</taxon>
        <taxon>Brettanomyces</taxon>
    </lineage>
</organism>
<dbReference type="Gene3D" id="2.30.30.700">
    <property type="entry name" value="SLA1 homology domain 1"/>
    <property type="match status" value="1"/>
</dbReference>
<evidence type="ECO:0000256" key="5">
    <source>
        <dbReference type="ARBA" id="ARBA00020357"/>
    </source>
</evidence>
<proteinExistence type="inferred from homology"/>
<evidence type="ECO:0000256" key="10">
    <source>
        <dbReference type="ARBA" id="ARBA00022753"/>
    </source>
</evidence>
<dbReference type="AlphaFoldDB" id="A0A8H6BQP8"/>
<dbReference type="InterPro" id="IPR013761">
    <property type="entry name" value="SAM/pointed_sf"/>
</dbReference>